<organism evidence="1 2">
    <name type="scientific">Paraburkholderia phymatum</name>
    <dbReference type="NCBI Taxonomy" id="148447"/>
    <lineage>
        <taxon>Bacteria</taxon>
        <taxon>Pseudomonadati</taxon>
        <taxon>Pseudomonadota</taxon>
        <taxon>Betaproteobacteria</taxon>
        <taxon>Burkholderiales</taxon>
        <taxon>Burkholderiaceae</taxon>
        <taxon>Paraburkholderia</taxon>
    </lineage>
</organism>
<sequence length="50" mass="5387">MIKKNAFSLAYLRAHADELVAAVHGSNSVIVITDNGVPKAALQDVRSCEY</sequence>
<protein>
    <submittedName>
        <fullName evidence="1">Type II toxin-antitoxin system prevent-host-death family antitoxin</fullName>
    </submittedName>
</protein>
<comment type="caution">
    <text evidence="1">The sequence shown here is derived from an EMBL/GenBank/DDBJ whole genome shotgun (WGS) entry which is preliminary data.</text>
</comment>
<accession>A0ACC6U7Z8</accession>
<dbReference type="EMBL" id="JBFRCH010000024">
    <property type="protein sequence ID" value="MEX3935823.1"/>
    <property type="molecule type" value="Genomic_DNA"/>
</dbReference>
<name>A0ACC6U7Z8_9BURK</name>
<proteinExistence type="predicted"/>
<dbReference type="Proteomes" id="UP001558850">
    <property type="component" value="Unassembled WGS sequence"/>
</dbReference>
<reference evidence="1" key="1">
    <citation type="submission" date="2024-07" db="EMBL/GenBank/DDBJ databases">
        <title>A survey of Mimosa microsymbionts across Brazilian biomes reveals a high diversity of Paraburkholderia nodulating endemic species, but also that Cupriavidus is common as a symbiont of widespread species.</title>
        <authorList>
            <person name="Rouws L."/>
            <person name="Barauna A."/>
            <person name="Beukes C."/>
            <person name="Rouws J.R.C."/>
            <person name="De Faria S.M."/>
            <person name="Gross E."/>
            <person name="Bueno Dos Reis Junior F."/>
            <person name="Simon M.F."/>
            <person name="Maluk M."/>
            <person name="Odee D.W."/>
            <person name="Kenicer G."/>
            <person name="Young J.P.W."/>
            <person name="Reis V.M."/>
            <person name="Zilli J."/>
            <person name="James E.K."/>
        </authorList>
    </citation>
    <scope>NUCLEOTIDE SEQUENCE</scope>
    <source>
        <strain evidence="1">EG181B</strain>
    </source>
</reference>
<evidence type="ECO:0000313" key="2">
    <source>
        <dbReference type="Proteomes" id="UP001558850"/>
    </source>
</evidence>
<gene>
    <name evidence="1" type="ORF">AB4Y32_29200</name>
</gene>
<evidence type="ECO:0000313" key="1">
    <source>
        <dbReference type="EMBL" id="MEX3935823.1"/>
    </source>
</evidence>
<keyword evidence="2" id="KW-1185">Reference proteome</keyword>